<accession>T0YV61</accession>
<dbReference type="InterPro" id="IPR006680">
    <property type="entry name" value="Amidohydro-rel"/>
</dbReference>
<organism evidence="3">
    <name type="scientific">mine drainage metagenome</name>
    <dbReference type="NCBI Taxonomy" id="410659"/>
    <lineage>
        <taxon>unclassified sequences</taxon>
        <taxon>metagenomes</taxon>
        <taxon>ecological metagenomes</taxon>
    </lineage>
</organism>
<dbReference type="Gene3D" id="2.30.40.10">
    <property type="entry name" value="Urease, subunit C, domain 1"/>
    <property type="match status" value="1"/>
</dbReference>
<feature type="domain" description="Amidohydrolase-related" evidence="2">
    <location>
        <begin position="57"/>
        <end position="149"/>
    </location>
</feature>
<dbReference type="PANTHER" id="PTHR43794:SF11">
    <property type="entry name" value="AMIDOHYDROLASE-RELATED DOMAIN-CONTAINING PROTEIN"/>
    <property type="match status" value="1"/>
</dbReference>
<dbReference type="Gene3D" id="3.20.20.140">
    <property type="entry name" value="Metal-dependent hydrolases"/>
    <property type="match status" value="1"/>
</dbReference>
<dbReference type="InterPro" id="IPR050287">
    <property type="entry name" value="MTA/SAH_deaminase"/>
</dbReference>
<dbReference type="AlphaFoldDB" id="T0YV61"/>
<keyword evidence="1 3" id="KW-0378">Hydrolase</keyword>
<name>T0YV61_9ZZZZ</name>
<dbReference type="InterPro" id="IPR032466">
    <property type="entry name" value="Metal_Hydrolase"/>
</dbReference>
<evidence type="ECO:0000259" key="2">
    <source>
        <dbReference type="Pfam" id="PF01979"/>
    </source>
</evidence>
<evidence type="ECO:0000313" key="3">
    <source>
        <dbReference type="EMBL" id="EQD36918.1"/>
    </source>
</evidence>
<feature type="non-terminal residue" evidence="3">
    <location>
        <position position="166"/>
    </location>
</feature>
<dbReference type="SUPFAM" id="SSF51556">
    <property type="entry name" value="Metallo-dependent hydrolases"/>
    <property type="match status" value="1"/>
</dbReference>
<gene>
    <name evidence="3" type="ORF">B1B_16336</name>
</gene>
<dbReference type="EC" id="3.5.-.-" evidence="3"/>
<dbReference type="InterPro" id="IPR011059">
    <property type="entry name" value="Metal-dep_hydrolase_composite"/>
</dbReference>
<sequence length="166" mass="18179">MAGDRTVAFRQGLIVTQDKERRVLRGDLILRGQRVEAVGVRLREGADEEVDARGFLLAPGLINAHTHVANALLRGLADDLDFPHFLERMFAVDARRVEKDIELGALLGGAEMLLSGTTSFLDLYYGEDAVARACGRLGIRGFFGWAVLDPDKTTQKGVPVENARGF</sequence>
<dbReference type="PANTHER" id="PTHR43794">
    <property type="entry name" value="AMINOHYDROLASE SSNA-RELATED"/>
    <property type="match status" value="1"/>
</dbReference>
<evidence type="ECO:0000256" key="1">
    <source>
        <dbReference type="ARBA" id="ARBA00022801"/>
    </source>
</evidence>
<dbReference type="Pfam" id="PF01979">
    <property type="entry name" value="Amidohydro_1"/>
    <property type="match status" value="1"/>
</dbReference>
<protein>
    <submittedName>
        <fullName evidence="3">Amidohydrolase</fullName>
        <ecNumber evidence="3">3.5.-.-</ecNumber>
    </submittedName>
</protein>
<dbReference type="SUPFAM" id="SSF51338">
    <property type="entry name" value="Composite domain of metallo-dependent hydrolases"/>
    <property type="match status" value="1"/>
</dbReference>
<reference evidence="3" key="1">
    <citation type="submission" date="2013-08" db="EMBL/GenBank/DDBJ databases">
        <authorList>
            <person name="Mendez C."/>
            <person name="Richter M."/>
            <person name="Ferrer M."/>
            <person name="Sanchez J."/>
        </authorList>
    </citation>
    <scope>NUCLEOTIDE SEQUENCE</scope>
</reference>
<dbReference type="GO" id="GO:0016810">
    <property type="term" value="F:hydrolase activity, acting on carbon-nitrogen (but not peptide) bonds"/>
    <property type="evidence" value="ECO:0007669"/>
    <property type="project" value="InterPro"/>
</dbReference>
<dbReference type="EMBL" id="AUZY01010866">
    <property type="protein sequence ID" value="EQD36918.1"/>
    <property type="molecule type" value="Genomic_DNA"/>
</dbReference>
<reference evidence="3" key="2">
    <citation type="journal article" date="2014" name="ISME J.">
        <title>Microbial stratification in low pH oxic and suboxic macroscopic growths along an acid mine drainage.</title>
        <authorList>
            <person name="Mendez-Garcia C."/>
            <person name="Mesa V."/>
            <person name="Sprenger R.R."/>
            <person name="Richter M."/>
            <person name="Diez M.S."/>
            <person name="Solano J."/>
            <person name="Bargiela R."/>
            <person name="Golyshina O.V."/>
            <person name="Manteca A."/>
            <person name="Ramos J.L."/>
            <person name="Gallego J.R."/>
            <person name="Llorente I."/>
            <person name="Martins Dos Santos V.A."/>
            <person name="Jensen O.N."/>
            <person name="Pelaez A.I."/>
            <person name="Sanchez J."/>
            <person name="Ferrer M."/>
        </authorList>
    </citation>
    <scope>NUCLEOTIDE SEQUENCE</scope>
</reference>
<proteinExistence type="predicted"/>
<comment type="caution">
    <text evidence="3">The sequence shown here is derived from an EMBL/GenBank/DDBJ whole genome shotgun (WGS) entry which is preliminary data.</text>
</comment>